<sequence>GHRNRSAAGRPPAGVPGAVAARAGPRERDGPEARLRRGLLHGLGPADGQGGRDHGRGQRHRSRRRPGLRPGGRGRRDLLPRGGGRRRRDRPRRDGRRTPRRHGAGRHHRRGALPHGHPPGRRRVRADRRARQQRRLPDGPRGRHPGDPVRGDRARLPDEHHGHVLAVPGGDPAHAAGLLDHQRRLRGGVHAEAPAPPLRDDQGRDRDVHQGTRAGAGGEGHPRQRRGAGAGVDAAHPDVDAARGGQDLRLHHAARPSGPAARAGRRLRLPGLRRGELHGRHGDRRPRRHADAV</sequence>
<organism evidence="2">
    <name type="scientific">uncultured Thermoleophilia bacterium</name>
    <dbReference type="NCBI Taxonomy" id="1497501"/>
    <lineage>
        <taxon>Bacteria</taxon>
        <taxon>Bacillati</taxon>
        <taxon>Actinomycetota</taxon>
        <taxon>Thermoleophilia</taxon>
        <taxon>environmental samples</taxon>
    </lineage>
</organism>
<feature type="compositionally biased region" description="Basic and acidic residues" evidence="1">
    <location>
        <begin position="24"/>
        <end position="35"/>
    </location>
</feature>
<feature type="compositionally biased region" description="Basic and acidic residues" evidence="1">
    <location>
        <begin position="127"/>
        <end position="162"/>
    </location>
</feature>
<feature type="compositionally biased region" description="Basic residues" evidence="1">
    <location>
        <begin position="83"/>
        <end position="126"/>
    </location>
</feature>
<proteinExistence type="predicted"/>
<feature type="region of interest" description="Disordered" evidence="1">
    <location>
        <begin position="1"/>
        <end position="293"/>
    </location>
</feature>
<dbReference type="GO" id="GO:0004316">
    <property type="term" value="F:3-oxoacyl-[acyl-carrier-protein] reductase (NADPH) activity"/>
    <property type="evidence" value="ECO:0007669"/>
    <property type="project" value="UniProtKB-EC"/>
</dbReference>
<feature type="compositionally biased region" description="Basic and acidic residues" evidence="1">
    <location>
        <begin position="235"/>
        <end position="250"/>
    </location>
</feature>
<reference evidence="2" key="1">
    <citation type="submission" date="2020-02" db="EMBL/GenBank/DDBJ databases">
        <authorList>
            <person name="Meier V. D."/>
        </authorList>
    </citation>
    <scope>NUCLEOTIDE SEQUENCE</scope>
    <source>
        <strain evidence="2">AVDCRST_MAG79</strain>
    </source>
</reference>
<keyword evidence="2" id="KW-0560">Oxidoreductase</keyword>
<feature type="compositionally biased region" description="Basic residues" evidence="1">
    <location>
        <begin position="281"/>
        <end position="293"/>
    </location>
</feature>
<feature type="compositionally biased region" description="Low complexity" evidence="1">
    <location>
        <begin position="7"/>
        <end position="23"/>
    </location>
</feature>
<evidence type="ECO:0000313" key="2">
    <source>
        <dbReference type="EMBL" id="CAA9539541.1"/>
    </source>
</evidence>
<name>A0A6J4U5F6_9ACTN</name>
<evidence type="ECO:0000256" key="1">
    <source>
        <dbReference type="SAM" id="MobiDB-lite"/>
    </source>
</evidence>
<dbReference type="AlphaFoldDB" id="A0A6J4U5F6"/>
<dbReference type="EMBL" id="CADCWC010000260">
    <property type="protein sequence ID" value="CAA9539541.1"/>
    <property type="molecule type" value="Genomic_DNA"/>
</dbReference>
<accession>A0A6J4U5F6</accession>
<gene>
    <name evidence="2" type="ORF">AVDCRST_MAG79-1728</name>
</gene>
<feature type="non-terminal residue" evidence="2">
    <location>
        <position position="1"/>
    </location>
</feature>
<feature type="non-terminal residue" evidence="2">
    <location>
        <position position="293"/>
    </location>
</feature>
<feature type="compositionally biased region" description="Basic and acidic residues" evidence="1">
    <location>
        <begin position="198"/>
        <end position="210"/>
    </location>
</feature>
<dbReference type="EC" id="1.1.1.100" evidence="2"/>
<protein>
    <submittedName>
        <fullName evidence="2">3-oxoacyl-[acyl-carrier protein] reductase</fullName>
        <ecNumber evidence="2">1.1.1.100</ecNumber>
    </submittedName>
</protein>
<feature type="compositionally biased region" description="Basic residues" evidence="1">
    <location>
        <begin position="57"/>
        <end position="67"/>
    </location>
</feature>